<evidence type="ECO:0000256" key="6">
    <source>
        <dbReference type="SAM" id="MobiDB-lite"/>
    </source>
</evidence>
<evidence type="ECO:0000256" key="2">
    <source>
        <dbReference type="ARBA" id="ARBA00022741"/>
    </source>
</evidence>
<protein>
    <submittedName>
        <fullName evidence="8">Protein kinase</fullName>
    </submittedName>
</protein>
<keyword evidence="3 8" id="KW-0418">Kinase</keyword>
<dbReference type="Gene3D" id="1.10.510.10">
    <property type="entry name" value="Transferase(Phosphotransferase) domain 1"/>
    <property type="match status" value="1"/>
</dbReference>
<dbReference type="Gene3D" id="3.30.200.20">
    <property type="entry name" value="Phosphorylase Kinase, domain 1"/>
    <property type="match status" value="1"/>
</dbReference>
<accession>A0AB74UTE8</accession>
<dbReference type="PANTHER" id="PTHR43289">
    <property type="entry name" value="MITOGEN-ACTIVATED PROTEIN KINASE KINASE KINASE 20-RELATED"/>
    <property type="match status" value="1"/>
</dbReference>
<dbReference type="PROSITE" id="PS00108">
    <property type="entry name" value="PROTEIN_KINASE_ST"/>
    <property type="match status" value="1"/>
</dbReference>
<dbReference type="RefSeq" id="WP_395118317.1">
    <property type="nucleotide sequence ID" value="NZ_CP170721.1"/>
</dbReference>
<evidence type="ECO:0000256" key="4">
    <source>
        <dbReference type="ARBA" id="ARBA00022840"/>
    </source>
</evidence>
<dbReference type="PROSITE" id="PS50011">
    <property type="entry name" value="PROTEIN_KINASE_DOM"/>
    <property type="match status" value="1"/>
</dbReference>
<feature type="binding site" evidence="5">
    <location>
        <position position="113"/>
    </location>
    <ligand>
        <name>ATP</name>
        <dbReference type="ChEBI" id="CHEBI:30616"/>
    </ligand>
</feature>
<dbReference type="InterPro" id="IPR008271">
    <property type="entry name" value="Ser/Thr_kinase_AS"/>
</dbReference>
<dbReference type="GO" id="GO:0005524">
    <property type="term" value="F:ATP binding"/>
    <property type="evidence" value="ECO:0007669"/>
    <property type="project" value="UniProtKB-UniRule"/>
</dbReference>
<dbReference type="InterPro" id="IPR017441">
    <property type="entry name" value="Protein_kinase_ATP_BS"/>
</dbReference>
<feature type="compositionally biased region" description="Polar residues" evidence="6">
    <location>
        <begin position="290"/>
        <end position="306"/>
    </location>
</feature>
<gene>
    <name evidence="8" type="ORF">ACFYG5_07715</name>
</gene>
<keyword evidence="1" id="KW-0808">Transferase</keyword>
<dbReference type="Pfam" id="PF13424">
    <property type="entry name" value="TPR_12"/>
    <property type="match status" value="1"/>
</dbReference>
<feature type="domain" description="Protein kinase" evidence="7">
    <location>
        <begin position="82"/>
        <end position="354"/>
    </location>
</feature>
<dbReference type="EMBL" id="CP170721">
    <property type="protein sequence ID" value="XIA19998.1"/>
    <property type="molecule type" value="Genomic_DNA"/>
</dbReference>
<evidence type="ECO:0000313" key="8">
    <source>
        <dbReference type="EMBL" id="XIA19998.1"/>
    </source>
</evidence>
<dbReference type="GO" id="GO:0004674">
    <property type="term" value="F:protein serine/threonine kinase activity"/>
    <property type="evidence" value="ECO:0007669"/>
    <property type="project" value="TreeGrafter"/>
</dbReference>
<dbReference type="Gene3D" id="1.25.40.10">
    <property type="entry name" value="Tetratricopeptide repeat domain"/>
    <property type="match status" value="1"/>
</dbReference>
<dbReference type="InterPro" id="IPR000719">
    <property type="entry name" value="Prot_kinase_dom"/>
</dbReference>
<dbReference type="SMART" id="SM00220">
    <property type="entry name" value="S_TKc"/>
    <property type="match status" value="1"/>
</dbReference>
<keyword evidence="4 5" id="KW-0067">ATP-binding</keyword>
<dbReference type="SUPFAM" id="SSF56112">
    <property type="entry name" value="Protein kinase-like (PK-like)"/>
    <property type="match status" value="1"/>
</dbReference>
<organism evidence="8">
    <name type="scientific">Rhodanobacter sp. FW102-FHT14D07</name>
    <dbReference type="NCBI Taxonomy" id="3351462"/>
    <lineage>
        <taxon>Bacteria</taxon>
        <taxon>Pseudomonadati</taxon>
        <taxon>Pseudomonadota</taxon>
        <taxon>Gammaproteobacteria</taxon>
        <taxon>Lysobacterales</taxon>
        <taxon>Rhodanobacteraceae</taxon>
        <taxon>Rhodanobacter</taxon>
    </lineage>
</organism>
<dbReference type="CDD" id="cd14014">
    <property type="entry name" value="STKc_PknB_like"/>
    <property type="match status" value="1"/>
</dbReference>
<reference evidence="8" key="1">
    <citation type="submission" date="2024-10" db="EMBL/GenBank/DDBJ databases">
        <authorList>
            <person name="Lesea H.P."/>
            <person name="Kuehl J.V."/>
            <person name="Chandonia J.-M."/>
        </authorList>
    </citation>
    <scope>NUCLEOTIDE SEQUENCE</scope>
    <source>
        <strain evidence="8">FW102-FHT14D07</strain>
    </source>
</reference>
<proteinExistence type="predicted"/>
<evidence type="ECO:0000256" key="1">
    <source>
        <dbReference type="ARBA" id="ARBA00022679"/>
    </source>
</evidence>
<dbReference type="PANTHER" id="PTHR43289:SF6">
    <property type="entry name" value="SERINE_THREONINE-PROTEIN KINASE NEKL-3"/>
    <property type="match status" value="1"/>
</dbReference>
<dbReference type="PROSITE" id="PS00107">
    <property type="entry name" value="PROTEIN_KINASE_ATP"/>
    <property type="match status" value="1"/>
</dbReference>
<dbReference type="InterPro" id="IPR011009">
    <property type="entry name" value="Kinase-like_dom_sf"/>
</dbReference>
<feature type="region of interest" description="Disordered" evidence="6">
    <location>
        <begin position="281"/>
        <end position="307"/>
    </location>
</feature>
<sequence length="931" mass="100815">MDSTPTLRELFETALQLSGAARMDWLAAHCLDPQQREEIERMLSADTADDDWLPGDAVDAARVIGEAGVAAAMPPGSRINAFELIEVLGEGGSSTVFRAARQEAGVRQEVALKLLARGLYTPAARDQFRREREALARLRHPGIARLIEGGITEQGLAYIVLELVDGVPITDYARDRRLPLRPRLLLFLKVCRAVAAAHRALIVHRDLKPSNVLVTTDGEVKLLDFGIAKLLDDRTDDATRTQHRALTPAYAAPEQFSREPVTTATDVYALGVLLDELLSGRRRTAGETGPPSTRSDAVSRRSNSRTARAWRRQLRGDLDNIVRMATATDAERRYASAGTLADDIERHLDHLPVLAHPPSPWYRAGKFIDRHRGGVAIMTVLVLAVLVSLSTALWQAYVARQQAIRATMMRDFVEDLFAPIQYGVAPAKQPSLGELLARGVAKLDHSPQLDDAGRVDLLAMFSRLYENLGEPAQSRRLADRAVALSARALAPTDIEAIRALTARGYAEVRTEDFAAGGADLRLARRRMRAQGIHGEDLIRLLGPLAAVENSEGHADAALQLSREALSERIATWGPDDARVGIGYNDVASALEGLARYDEAIPMWRKTLQFELAHFGPSSNESTLALAGLASSEYRAGDWAQAHRHFTQALALYTRHGGQPQLTQVYAAQKACVLEGLRADRAAAQARCRQAQAWSADGFGETSALHGDSLEATAFGLEEAGDLAGARELFAAARQRYGDSPANRMRVGRIDSELAGIDLLEGHPEQARTLLPAAIVGLRTRSWPMPPLIAEARLLLACTEAPGAGCPDDLQASVDRDVAAAASRHDPQLLWVHTLRARVELLRGEPELARTELATAIANAARELPPAHPRQLAAQLWLAIATARTGDCAAASARARAASTIIEANRLAAHPGLAGPQAMLRQPIATCVALPN</sequence>
<name>A0AB74UTE8_9GAMM</name>
<dbReference type="InterPro" id="IPR011990">
    <property type="entry name" value="TPR-like_helical_dom_sf"/>
</dbReference>
<evidence type="ECO:0000259" key="7">
    <source>
        <dbReference type="PROSITE" id="PS50011"/>
    </source>
</evidence>
<keyword evidence="2 5" id="KW-0547">Nucleotide-binding</keyword>
<evidence type="ECO:0000256" key="3">
    <source>
        <dbReference type="ARBA" id="ARBA00022777"/>
    </source>
</evidence>
<evidence type="ECO:0000256" key="5">
    <source>
        <dbReference type="PROSITE-ProRule" id="PRU10141"/>
    </source>
</evidence>
<dbReference type="Pfam" id="PF00069">
    <property type="entry name" value="Pkinase"/>
    <property type="match status" value="1"/>
</dbReference>
<dbReference type="SUPFAM" id="SSF48452">
    <property type="entry name" value="TPR-like"/>
    <property type="match status" value="3"/>
</dbReference>
<dbReference type="AlphaFoldDB" id="A0AB74UTE8"/>